<proteinExistence type="predicted"/>
<sequence length="184" mass="19717">MPPRPRRRTGFTLVEMACAVVLTGLLGVLLVSAWGAFGVPAVESYRRGRLAREAMMAAASLAADLGGSLPSPVGRYGGRDEYALVSWRTTGGDDLELWFDGPPADGTTSHSLPDLAVIYWVDPVSSTLRRWDQATGTTTVVSSDTVAMAVETDYPGGGGDQLAIVLTFQYRDIIRQHTFIASKP</sequence>
<dbReference type="AlphaFoldDB" id="A0A432MES4"/>
<dbReference type="EMBL" id="RYZH01000052">
    <property type="protein sequence ID" value="RUL84183.1"/>
    <property type="molecule type" value="Genomic_DNA"/>
</dbReference>
<dbReference type="RefSeq" id="WP_126727402.1">
    <property type="nucleotide sequence ID" value="NZ_RYZH01000052.1"/>
</dbReference>
<protein>
    <recommendedName>
        <fullName evidence="3">Prepilin-type N-terminal cleavage/methylation domain-containing protein</fullName>
    </recommendedName>
</protein>
<keyword evidence="2" id="KW-1185">Reference proteome</keyword>
<evidence type="ECO:0008006" key="3">
    <source>
        <dbReference type="Google" id="ProtNLM"/>
    </source>
</evidence>
<reference evidence="1 2" key="2">
    <citation type="submission" date="2019-01" db="EMBL/GenBank/DDBJ databases">
        <title>Tautonia sociabilis, a novel thermotolerant planctomycete of Isosphaeraceae family, isolated from a 4000 m deep subterranean habitat.</title>
        <authorList>
            <person name="Kovaleva O.L."/>
            <person name="Elcheninov A.G."/>
            <person name="Van Heerden E."/>
            <person name="Toshchakov S.V."/>
            <person name="Novikov A."/>
            <person name="Bonch-Osmolovskaya E.A."/>
            <person name="Kublanov I.V."/>
        </authorList>
    </citation>
    <scope>NUCLEOTIDE SEQUENCE [LARGE SCALE GENOMIC DNA]</scope>
    <source>
        <strain evidence="1 2">GM2012</strain>
    </source>
</reference>
<name>A0A432MES4_9BACT</name>
<dbReference type="OrthoDB" id="9855717at2"/>
<dbReference type="Proteomes" id="UP000280296">
    <property type="component" value="Unassembled WGS sequence"/>
</dbReference>
<reference evidence="1 2" key="1">
    <citation type="submission" date="2018-12" db="EMBL/GenBank/DDBJ databases">
        <authorList>
            <person name="Toschakov S.V."/>
        </authorList>
    </citation>
    <scope>NUCLEOTIDE SEQUENCE [LARGE SCALE GENOMIC DNA]</scope>
    <source>
        <strain evidence="1 2">GM2012</strain>
    </source>
</reference>
<accession>A0A432MES4</accession>
<evidence type="ECO:0000313" key="1">
    <source>
        <dbReference type="EMBL" id="RUL84183.1"/>
    </source>
</evidence>
<organism evidence="1 2">
    <name type="scientific">Tautonia sociabilis</name>
    <dbReference type="NCBI Taxonomy" id="2080755"/>
    <lineage>
        <taxon>Bacteria</taxon>
        <taxon>Pseudomonadati</taxon>
        <taxon>Planctomycetota</taxon>
        <taxon>Planctomycetia</taxon>
        <taxon>Isosphaerales</taxon>
        <taxon>Isosphaeraceae</taxon>
        <taxon>Tautonia</taxon>
    </lineage>
</organism>
<dbReference type="Pfam" id="PF07963">
    <property type="entry name" value="N_methyl"/>
    <property type="match status" value="1"/>
</dbReference>
<dbReference type="InterPro" id="IPR012902">
    <property type="entry name" value="N_methyl_site"/>
</dbReference>
<gene>
    <name evidence="1" type="ORF">TsocGM_20880</name>
</gene>
<evidence type="ECO:0000313" key="2">
    <source>
        <dbReference type="Proteomes" id="UP000280296"/>
    </source>
</evidence>
<comment type="caution">
    <text evidence="1">The sequence shown here is derived from an EMBL/GenBank/DDBJ whole genome shotgun (WGS) entry which is preliminary data.</text>
</comment>